<evidence type="ECO:0000313" key="3">
    <source>
        <dbReference type="Proteomes" id="UP001431217"/>
    </source>
</evidence>
<evidence type="ECO:0000313" key="2">
    <source>
        <dbReference type="EMBL" id="MCL1634945.1"/>
    </source>
</evidence>
<dbReference type="EMBL" id="JAMBEP010000001">
    <property type="protein sequence ID" value="MCL1634945.1"/>
    <property type="molecule type" value="Genomic_DNA"/>
</dbReference>
<organism evidence="2 3">
    <name type="scientific">Luteimonas galliterrae</name>
    <dbReference type="NCBI Taxonomy" id="2940486"/>
    <lineage>
        <taxon>Bacteria</taxon>
        <taxon>Pseudomonadati</taxon>
        <taxon>Pseudomonadota</taxon>
        <taxon>Gammaproteobacteria</taxon>
        <taxon>Lysobacterales</taxon>
        <taxon>Lysobacteraceae</taxon>
        <taxon>Luteimonas</taxon>
    </lineage>
</organism>
<evidence type="ECO:0000259" key="1">
    <source>
        <dbReference type="Pfam" id="PF20409"/>
    </source>
</evidence>
<accession>A0ABT0ML22</accession>
<dbReference type="InterPro" id="IPR046860">
    <property type="entry name" value="SnoaL_5"/>
</dbReference>
<sequence>MNTEQIAKRLVELCREGKYEQAQDELYAQDAVSIEMEGAPGGASGNVKGLDAIREKGRKWQESIETIHGGSVGDPIVAGDWFSVAMGIDATYKGMGRMDMKEICVYQVRDGKIVHEQFFYNVG</sequence>
<dbReference type="Pfam" id="PF20409">
    <property type="entry name" value="SnoaL_5"/>
    <property type="match status" value="1"/>
</dbReference>
<name>A0ABT0ML22_9GAMM</name>
<gene>
    <name evidence="2" type="ORF">M2650_09925</name>
</gene>
<dbReference type="RefSeq" id="WP_249473796.1">
    <property type="nucleotide sequence ID" value="NZ_JAMBEP010000001.1"/>
</dbReference>
<comment type="caution">
    <text evidence="2">The sequence shown here is derived from an EMBL/GenBank/DDBJ whole genome shotgun (WGS) entry which is preliminary data.</text>
</comment>
<dbReference type="Gene3D" id="3.10.450.50">
    <property type="match status" value="1"/>
</dbReference>
<proteinExistence type="predicted"/>
<dbReference type="Proteomes" id="UP001431217">
    <property type="component" value="Unassembled WGS sequence"/>
</dbReference>
<keyword evidence="3" id="KW-1185">Reference proteome</keyword>
<dbReference type="SUPFAM" id="SSF54427">
    <property type="entry name" value="NTF2-like"/>
    <property type="match status" value="1"/>
</dbReference>
<protein>
    <submittedName>
        <fullName evidence="2">Nuclear transport factor 2 family protein</fullName>
    </submittedName>
</protein>
<reference evidence="2 3" key="1">
    <citation type="submission" date="2022-05" db="EMBL/GenBank/DDBJ databases">
        <title>Luteimonas sp. SX5, whole genome shotgun sequencing project.</title>
        <authorList>
            <person name="Zhao G."/>
            <person name="Shen L."/>
        </authorList>
    </citation>
    <scope>NUCLEOTIDE SEQUENCE [LARGE SCALE GENOMIC DNA]</scope>
    <source>
        <strain evidence="2 3">SX5</strain>
    </source>
</reference>
<dbReference type="InterPro" id="IPR032710">
    <property type="entry name" value="NTF2-like_dom_sf"/>
</dbReference>
<feature type="domain" description="SnoaL-like" evidence="1">
    <location>
        <begin position="1"/>
        <end position="120"/>
    </location>
</feature>